<feature type="non-terminal residue" evidence="3">
    <location>
        <position position="1"/>
    </location>
</feature>
<dbReference type="Gene3D" id="3.10.200.10">
    <property type="entry name" value="Alpha carbonic anhydrase"/>
    <property type="match status" value="1"/>
</dbReference>
<dbReference type="GO" id="GO:0004089">
    <property type="term" value="F:carbonate dehydratase activity"/>
    <property type="evidence" value="ECO:0007669"/>
    <property type="project" value="InterPro"/>
</dbReference>
<dbReference type="EMBL" id="JASPKZ010003547">
    <property type="protein sequence ID" value="KAJ9593120.1"/>
    <property type="molecule type" value="Genomic_DNA"/>
</dbReference>
<dbReference type="SUPFAM" id="SSF51069">
    <property type="entry name" value="Carbonic anhydrase"/>
    <property type="match status" value="1"/>
</dbReference>
<dbReference type="PANTHER" id="PTHR18952:SF228">
    <property type="entry name" value="CARBONIC ANHYDRASE-RELATED PROTEIN A, ISOFORM B"/>
    <property type="match status" value="1"/>
</dbReference>
<dbReference type="Pfam" id="PF00194">
    <property type="entry name" value="Carb_anhydrase"/>
    <property type="match status" value="1"/>
</dbReference>
<dbReference type="SMART" id="SM01057">
    <property type="entry name" value="Carb_anhydrase"/>
    <property type="match status" value="1"/>
</dbReference>
<reference evidence="3" key="2">
    <citation type="submission" date="2023-05" db="EMBL/GenBank/DDBJ databases">
        <authorList>
            <person name="Fouks B."/>
        </authorList>
    </citation>
    <scope>NUCLEOTIDE SEQUENCE</scope>
    <source>
        <strain evidence="3">Stay&amp;Tobe</strain>
        <tissue evidence="3">Testes</tissue>
    </source>
</reference>
<dbReference type="PROSITE" id="PS51144">
    <property type="entry name" value="ALPHA_CA_2"/>
    <property type="match status" value="1"/>
</dbReference>
<dbReference type="GO" id="GO:0008270">
    <property type="term" value="F:zinc ion binding"/>
    <property type="evidence" value="ECO:0007669"/>
    <property type="project" value="InterPro"/>
</dbReference>
<feature type="domain" description="Alpha-carbonic anhydrase" evidence="2">
    <location>
        <begin position="1"/>
        <end position="119"/>
    </location>
</feature>
<dbReference type="Proteomes" id="UP001233999">
    <property type="component" value="Unassembled WGS sequence"/>
</dbReference>
<comment type="similarity">
    <text evidence="1">Belongs to the alpha-carbonic anhydrase family.</text>
</comment>
<dbReference type="InterPro" id="IPR001148">
    <property type="entry name" value="CA_dom"/>
</dbReference>
<proteinExistence type="inferred from homology"/>
<accession>A0AAD8A5Q8</accession>
<dbReference type="GO" id="GO:0006730">
    <property type="term" value="P:one-carbon metabolic process"/>
    <property type="evidence" value="ECO:0007669"/>
    <property type="project" value="TreeGrafter"/>
</dbReference>
<dbReference type="InterPro" id="IPR036398">
    <property type="entry name" value="CA_dom_sf"/>
</dbReference>
<reference evidence="3" key="1">
    <citation type="journal article" date="2023" name="IScience">
        <title>Live-bearing cockroach genome reveals convergent evolutionary mechanisms linked to viviparity in insects and beyond.</title>
        <authorList>
            <person name="Fouks B."/>
            <person name="Harrison M.C."/>
            <person name="Mikhailova A.A."/>
            <person name="Marchal E."/>
            <person name="English S."/>
            <person name="Carruthers M."/>
            <person name="Jennings E.C."/>
            <person name="Chiamaka E.L."/>
            <person name="Frigard R.A."/>
            <person name="Pippel M."/>
            <person name="Attardo G.M."/>
            <person name="Benoit J.B."/>
            <person name="Bornberg-Bauer E."/>
            <person name="Tobe S.S."/>
        </authorList>
    </citation>
    <scope>NUCLEOTIDE SEQUENCE</scope>
    <source>
        <strain evidence="3">Stay&amp;Tobe</strain>
    </source>
</reference>
<evidence type="ECO:0000259" key="2">
    <source>
        <dbReference type="PROSITE" id="PS51144"/>
    </source>
</evidence>
<organism evidence="3 4">
    <name type="scientific">Diploptera punctata</name>
    <name type="common">Pacific beetle cockroach</name>
    <dbReference type="NCBI Taxonomy" id="6984"/>
    <lineage>
        <taxon>Eukaryota</taxon>
        <taxon>Metazoa</taxon>
        <taxon>Ecdysozoa</taxon>
        <taxon>Arthropoda</taxon>
        <taxon>Hexapoda</taxon>
        <taxon>Insecta</taxon>
        <taxon>Pterygota</taxon>
        <taxon>Neoptera</taxon>
        <taxon>Polyneoptera</taxon>
        <taxon>Dictyoptera</taxon>
        <taxon>Blattodea</taxon>
        <taxon>Blaberoidea</taxon>
        <taxon>Blaberidae</taxon>
        <taxon>Diplopterinae</taxon>
        <taxon>Diploptera</taxon>
    </lineage>
</organism>
<gene>
    <name evidence="3" type="ORF">L9F63_027638</name>
</gene>
<evidence type="ECO:0000313" key="3">
    <source>
        <dbReference type="EMBL" id="KAJ9593120.1"/>
    </source>
</evidence>
<keyword evidence="4" id="KW-1185">Reference proteome</keyword>
<dbReference type="PANTHER" id="PTHR18952">
    <property type="entry name" value="CARBONIC ANHYDRASE"/>
    <property type="match status" value="1"/>
</dbReference>
<evidence type="ECO:0000313" key="4">
    <source>
        <dbReference type="Proteomes" id="UP001233999"/>
    </source>
</evidence>
<feature type="non-terminal residue" evidence="3">
    <location>
        <position position="163"/>
    </location>
</feature>
<name>A0AAD8A5Q8_DIPPU</name>
<dbReference type="AlphaFoldDB" id="A0AAD8A5Q8"/>
<dbReference type="InterPro" id="IPR023561">
    <property type="entry name" value="Carbonic_anhydrase_a-class"/>
</dbReference>
<sequence>LEYRKSHIFSYVLFRFYFTETKIKMTANNPQYTPIRHLSLRSLLPDTQHYMTYEGSTTHPGCWETTVWIILNKPIYITKQELYVLRKLKQGSEKTPKAPLGDNARPLQPLHHRTVRTNIDFKKEEGCLCITPGDVVNLCPLGFQHEQYQEVVQWNDAPNSYLE</sequence>
<evidence type="ECO:0000256" key="1">
    <source>
        <dbReference type="ARBA" id="ARBA00010718"/>
    </source>
</evidence>
<comment type="caution">
    <text evidence="3">The sequence shown here is derived from an EMBL/GenBank/DDBJ whole genome shotgun (WGS) entry which is preliminary data.</text>
</comment>
<protein>
    <recommendedName>
        <fullName evidence="2">Alpha-carbonic anhydrase domain-containing protein</fullName>
    </recommendedName>
</protein>